<dbReference type="Proteomes" id="UP000638648">
    <property type="component" value="Unassembled WGS sequence"/>
</dbReference>
<organism evidence="2 3">
    <name type="scientific">Actinopolymorpha pittospori</name>
    <dbReference type="NCBI Taxonomy" id="648752"/>
    <lineage>
        <taxon>Bacteria</taxon>
        <taxon>Bacillati</taxon>
        <taxon>Actinomycetota</taxon>
        <taxon>Actinomycetes</taxon>
        <taxon>Propionibacteriales</taxon>
        <taxon>Actinopolymorphaceae</taxon>
        <taxon>Actinopolymorpha</taxon>
    </lineage>
</organism>
<dbReference type="Gene3D" id="3.30.420.40">
    <property type="match status" value="2"/>
</dbReference>
<keyword evidence="3" id="KW-1185">Reference proteome</keyword>
<sequence length="404" mass="41310">MLEQGPLTRSQLRNLTGLSAPTVADLVHRLESAGLVGPVGESGSERRGPNARLYGVVADRAHVAGVDVRHDQVRAVVTDLTGREAGTAVVAQDPRVPPDQLVRNAIDGALGDAGLAPDRLRMVVVGTPGLVDPATGDVTFVASLPTWTANLLPGLRERYGERVLLENEVNLAGIAEHRLGAARGRDTFALMSLGTGIGVSIILNGRVHRGASGGAGEVAYVPYRPGSFQDLAGGDAVVELAERHGLPGSIEDVGAIVAVAVEQIERVGRDGAGGPGGGGPQDSVDVRQDSVDVRQDSVDAGQRPVDGRFDGAGFLRDLADRISAGAAAVCAVLDPGYLVLAGEVGRAGGAVLADHVGERLAELVPLPTVVAASDVGGNPVVRGAVLVALDHVHRETFGLSSGSS</sequence>
<gene>
    <name evidence="2" type="ORF">HEB94_005592</name>
</gene>
<evidence type="ECO:0000256" key="1">
    <source>
        <dbReference type="ARBA" id="ARBA00006479"/>
    </source>
</evidence>
<evidence type="ECO:0000313" key="3">
    <source>
        <dbReference type="Proteomes" id="UP000638648"/>
    </source>
</evidence>
<dbReference type="EMBL" id="JADBEM010000001">
    <property type="protein sequence ID" value="MBE1608744.1"/>
    <property type="molecule type" value="Genomic_DNA"/>
</dbReference>
<evidence type="ECO:0000313" key="2">
    <source>
        <dbReference type="EMBL" id="MBE1608744.1"/>
    </source>
</evidence>
<dbReference type="Gene3D" id="1.10.10.10">
    <property type="entry name" value="Winged helix-like DNA-binding domain superfamily/Winged helix DNA-binding domain"/>
    <property type="match status" value="1"/>
</dbReference>
<dbReference type="GO" id="GO:0016301">
    <property type="term" value="F:kinase activity"/>
    <property type="evidence" value="ECO:0007669"/>
    <property type="project" value="UniProtKB-KW"/>
</dbReference>
<comment type="similarity">
    <text evidence="1">Belongs to the ROK (NagC/XylR) family.</text>
</comment>
<dbReference type="SUPFAM" id="SSF53067">
    <property type="entry name" value="Actin-like ATPase domain"/>
    <property type="match status" value="1"/>
</dbReference>
<dbReference type="AlphaFoldDB" id="A0A927MYN0"/>
<dbReference type="InterPro" id="IPR036390">
    <property type="entry name" value="WH_DNA-bd_sf"/>
</dbReference>
<dbReference type="CDD" id="cd23763">
    <property type="entry name" value="ASKHA_ATPase_ROK"/>
    <property type="match status" value="1"/>
</dbReference>
<name>A0A927MYN0_9ACTN</name>
<dbReference type="SUPFAM" id="SSF46785">
    <property type="entry name" value="Winged helix' DNA-binding domain"/>
    <property type="match status" value="1"/>
</dbReference>
<dbReference type="PANTHER" id="PTHR18964">
    <property type="entry name" value="ROK (REPRESSOR, ORF, KINASE) FAMILY"/>
    <property type="match status" value="1"/>
</dbReference>
<dbReference type="InterPro" id="IPR036388">
    <property type="entry name" value="WH-like_DNA-bd_sf"/>
</dbReference>
<dbReference type="RefSeq" id="WP_238361629.1">
    <property type="nucleotide sequence ID" value="NZ_BAABJL010000172.1"/>
</dbReference>
<dbReference type="InterPro" id="IPR043129">
    <property type="entry name" value="ATPase_NBD"/>
</dbReference>
<proteinExistence type="inferred from homology"/>
<protein>
    <submittedName>
        <fullName evidence="2">NBD/HSP70 family sugar kinase</fullName>
    </submittedName>
</protein>
<accession>A0A927MYN0</accession>
<comment type="caution">
    <text evidence="2">The sequence shown here is derived from an EMBL/GenBank/DDBJ whole genome shotgun (WGS) entry which is preliminary data.</text>
</comment>
<dbReference type="InterPro" id="IPR011991">
    <property type="entry name" value="ArsR-like_HTH"/>
</dbReference>
<dbReference type="InterPro" id="IPR000600">
    <property type="entry name" value="ROK"/>
</dbReference>
<keyword evidence="2" id="KW-0418">Kinase</keyword>
<dbReference type="CDD" id="cd00090">
    <property type="entry name" value="HTH_ARSR"/>
    <property type="match status" value="1"/>
</dbReference>
<dbReference type="PANTHER" id="PTHR18964:SF149">
    <property type="entry name" value="BIFUNCTIONAL UDP-N-ACETYLGLUCOSAMINE 2-EPIMERASE_N-ACETYLMANNOSAMINE KINASE"/>
    <property type="match status" value="1"/>
</dbReference>
<reference evidence="2" key="1">
    <citation type="submission" date="2020-10" db="EMBL/GenBank/DDBJ databases">
        <title>Sequencing the genomes of 1000 actinobacteria strains.</title>
        <authorList>
            <person name="Klenk H.-P."/>
        </authorList>
    </citation>
    <scope>NUCLEOTIDE SEQUENCE</scope>
    <source>
        <strain evidence="2">DSM 45354</strain>
    </source>
</reference>
<dbReference type="Pfam" id="PF00480">
    <property type="entry name" value="ROK"/>
    <property type="match status" value="1"/>
</dbReference>
<keyword evidence="2" id="KW-0808">Transferase</keyword>